<gene>
    <name evidence="5" type="ORF">Mucpa_3271</name>
</gene>
<reference evidence="5" key="1">
    <citation type="submission" date="2011-09" db="EMBL/GenBank/DDBJ databases">
        <title>The permanent draft genome of Mucilaginibacter paludis DSM 18603.</title>
        <authorList>
            <consortium name="US DOE Joint Genome Institute (JGI-PGF)"/>
            <person name="Lucas S."/>
            <person name="Han J."/>
            <person name="Lapidus A."/>
            <person name="Bruce D."/>
            <person name="Goodwin L."/>
            <person name="Pitluck S."/>
            <person name="Peters L."/>
            <person name="Kyrpides N."/>
            <person name="Mavromatis K."/>
            <person name="Ivanova N."/>
            <person name="Mikhailova N."/>
            <person name="Held B."/>
            <person name="Detter J.C."/>
            <person name="Tapia R."/>
            <person name="Han C."/>
            <person name="Land M."/>
            <person name="Hauser L."/>
            <person name="Markowitz V."/>
            <person name="Cheng J.-F."/>
            <person name="Hugenholtz P."/>
            <person name="Woyke T."/>
            <person name="Wu D."/>
            <person name="Tindall B."/>
            <person name="Brambilla E."/>
            <person name="Klenk H.-P."/>
            <person name="Eisen J.A."/>
        </authorList>
    </citation>
    <scope>NUCLEOTIDE SEQUENCE [LARGE SCALE GENOMIC DNA]</scope>
    <source>
        <strain evidence="5">DSM 18603</strain>
    </source>
</reference>
<dbReference type="AlphaFoldDB" id="H1YGB1"/>
<accession>H1YGB1</accession>
<evidence type="ECO:0000259" key="4">
    <source>
        <dbReference type="Pfam" id="PF08241"/>
    </source>
</evidence>
<keyword evidence="1 5" id="KW-0489">Methyltransferase</keyword>
<keyword evidence="3" id="KW-0949">S-adenosyl-L-methionine</keyword>
<keyword evidence="6" id="KW-1185">Reference proteome</keyword>
<organism evidence="5 6">
    <name type="scientific">Mucilaginibacter paludis DSM 18603</name>
    <dbReference type="NCBI Taxonomy" id="714943"/>
    <lineage>
        <taxon>Bacteria</taxon>
        <taxon>Pseudomonadati</taxon>
        <taxon>Bacteroidota</taxon>
        <taxon>Sphingobacteriia</taxon>
        <taxon>Sphingobacteriales</taxon>
        <taxon>Sphingobacteriaceae</taxon>
        <taxon>Mucilaginibacter</taxon>
    </lineage>
</organism>
<dbReference type="STRING" id="714943.Mucpa_3271"/>
<proteinExistence type="predicted"/>
<dbReference type="Pfam" id="PF08241">
    <property type="entry name" value="Methyltransf_11"/>
    <property type="match status" value="1"/>
</dbReference>
<dbReference type="EMBL" id="CM001403">
    <property type="protein sequence ID" value="EHQ27375.1"/>
    <property type="molecule type" value="Genomic_DNA"/>
</dbReference>
<dbReference type="HOGENOM" id="CLU_119484_0_0_10"/>
<dbReference type="PANTHER" id="PTHR43464:SF19">
    <property type="entry name" value="UBIQUINONE BIOSYNTHESIS O-METHYLTRANSFERASE, MITOCHONDRIAL"/>
    <property type="match status" value="1"/>
</dbReference>
<name>H1YGB1_9SPHI</name>
<evidence type="ECO:0000313" key="6">
    <source>
        <dbReference type="Proteomes" id="UP000002774"/>
    </source>
</evidence>
<evidence type="ECO:0000256" key="1">
    <source>
        <dbReference type="ARBA" id="ARBA00022603"/>
    </source>
</evidence>
<sequence>MQNNLQDLYGNIDIYLFDQLLKGTYNDCKTVLDVGCGGGRNLVYFLRNGYQVFGIDPNIQAIEAVKELSSQLAPANPKDNFTLANAEDMPFPDNSFNLAICSAVLHFAKNEVHFDAMLRSIWRVLKPGGYLFARLASDIGIEPLVHHLGDGRYLLPDGSERFLVNEQTLLRYTRELNGHLHEPIKTTNVQNLRCMTTWCLRKC</sequence>
<evidence type="ECO:0000256" key="3">
    <source>
        <dbReference type="ARBA" id="ARBA00022691"/>
    </source>
</evidence>
<dbReference type="GO" id="GO:0032259">
    <property type="term" value="P:methylation"/>
    <property type="evidence" value="ECO:0007669"/>
    <property type="project" value="UniProtKB-KW"/>
</dbReference>
<dbReference type="RefSeq" id="WP_008507800.1">
    <property type="nucleotide sequence ID" value="NZ_CM001403.1"/>
</dbReference>
<dbReference type="Proteomes" id="UP000002774">
    <property type="component" value="Chromosome"/>
</dbReference>
<dbReference type="OrthoDB" id="9804312at2"/>
<dbReference type="PANTHER" id="PTHR43464">
    <property type="entry name" value="METHYLTRANSFERASE"/>
    <property type="match status" value="1"/>
</dbReference>
<dbReference type="CDD" id="cd02440">
    <property type="entry name" value="AdoMet_MTases"/>
    <property type="match status" value="1"/>
</dbReference>
<evidence type="ECO:0000256" key="2">
    <source>
        <dbReference type="ARBA" id="ARBA00022679"/>
    </source>
</evidence>
<dbReference type="eggNOG" id="COG2226">
    <property type="taxonomic scope" value="Bacteria"/>
</dbReference>
<feature type="domain" description="Methyltransferase type 11" evidence="4">
    <location>
        <begin position="32"/>
        <end position="132"/>
    </location>
</feature>
<evidence type="ECO:0000313" key="5">
    <source>
        <dbReference type="EMBL" id="EHQ27375.1"/>
    </source>
</evidence>
<dbReference type="InterPro" id="IPR013216">
    <property type="entry name" value="Methyltransf_11"/>
</dbReference>
<dbReference type="InterPro" id="IPR029063">
    <property type="entry name" value="SAM-dependent_MTases_sf"/>
</dbReference>
<dbReference type="Gene3D" id="3.40.50.150">
    <property type="entry name" value="Vaccinia Virus protein VP39"/>
    <property type="match status" value="1"/>
</dbReference>
<keyword evidence="2" id="KW-0808">Transferase</keyword>
<dbReference type="GO" id="GO:0008757">
    <property type="term" value="F:S-adenosylmethionine-dependent methyltransferase activity"/>
    <property type="evidence" value="ECO:0007669"/>
    <property type="project" value="InterPro"/>
</dbReference>
<protein>
    <submittedName>
        <fullName evidence="5">Methyltransferase type 11</fullName>
    </submittedName>
</protein>
<dbReference type="SUPFAM" id="SSF53335">
    <property type="entry name" value="S-adenosyl-L-methionine-dependent methyltransferases"/>
    <property type="match status" value="1"/>
</dbReference>